<comment type="caution">
    <text evidence="1">The sequence shown here is derived from an EMBL/GenBank/DDBJ whole genome shotgun (WGS) entry which is preliminary data.</text>
</comment>
<reference evidence="1" key="1">
    <citation type="submission" date="2020-08" db="EMBL/GenBank/DDBJ databases">
        <title>Multicomponent nature underlies the extraordinary mechanical properties of spider dragline silk.</title>
        <authorList>
            <person name="Kono N."/>
            <person name="Nakamura H."/>
            <person name="Mori M."/>
            <person name="Yoshida Y."/>
            <person name="Ohtoshi R."/>
            <person name="Malay A.D."/>
            <person name="Moran D.A.P."/>
            <person name="Tomita M."/>
            <person name="Numata K."/>
            <person name="Arakawa K."/>
        </authorList>
    </citation>
    <scope>NUCLEOTIDE SEQUENCE</scope>
</reference>
<sequence>MAPLKVFGSNIIWSMSVNYLGTTLERKLTYKHHLTKIKFKFKQRLASLRDLLCNASTLFLQNKIIFLQYLQPLITYGCPIWGAAANMHINELQVVQNAALRPILNIPR</sequence>
<keyword evidence="1" id="KW-0548">Nucleotidyltransferase</keyword>
<dbReference type="AlphaFoldDB" id="A0A8X6UXU0"/>
<dbReference type="GO" id="GO:0003964">
    <property type="term" value="F:RNA-directed DNA polymerase activity"/>
    <property type="evidence" value="ECO:0007669"/>
    <property type="project" value="UniProtKB-KW"/>
</dbReference>
<dbReference type="Proteomes" id="UP000887159">
    <property type="component" value="Unassembled WGS sequence"/>
</dbReference>
<dbReference type="EMBL" id="BMAU01021036">
    <property type="protein sequence ID" value="GFX87588.1"/>
    <property type="molecule type" value="Genomic_DNA"/>
</dbReference>
<keyword evidence="1" id="KW-0695">RNA-directed DNA polymerase</keyword>
<evidence type="ECO:0000313" key="2">
    <source>
        <dbReference type="Proteomes" id="UP000887159"/>
    </source>
</evidence>
<gene>
    <name evidence="1" type="primary">jockeypol_251</name>
    <name evidence="1" type="ORF">TNCV_2464811</name>
</gene>
<proteinExistence type="predicted"/>
<keyword evidence="2" id="KW-1185">Reference proteome</keyword>
<protein>
    <submittedName>
        <fullName evidence="1">RNA-directed DNA polymerase from mobile element jockey</fullName>
    </submittedName>
</protein>
<accession>A0A8X6UXU0</accession>
<keyword evidence="1" id="KW-0808">Transferase</keyword>
<name>A0A8X6UXU0_TRICX</name>
<evidence type="ECO:0000313" key="1">
    <source>
        <dbReference type="EMBL" id="GFX87588.1"/>
    </source>
</evidence>
<organism evidence="1 2">
    <name type="scientific">Trichonephila clavipes</name>
    <name type="common">Golden silk orbweaver</name>
    <name type="synonym">Nephila clavipes</name>
    <dbReference type="NCBI Taxonomy" id="2585209"/>
    <lineage>
        <taxon>Eukaryota</taxon>
        <taxon>Metazoa</taxon>
        <taxon>Ecdysozoa</taxon>
        <taxon>Arthropoda</taxon>
        <taxon>Chelicerata</taxon>
        <taxon>Arachnida</taxon>
        <taxon>Araneae</taxon>
        <taxon>Araneomorphae</taxon>
        <taxon>Entelegynae</taxon>
        <taxon>Araneoidea</taxon>
        <taxon>Nephilidae</taxon>
        <taxon>Trichonephila</taxon>
    </lineage>
</organism>